<dbReference type="GO" id="GO:0008270">
    <property type="term" value="F:zinc ion binding"/>
    <property type="evidence" value="ECO:0007669"/>
    <property type="project" value="UniProtKB-KW"/>
</dbReference>
<dbReference type="PANTHER" id="PTHR45915:SF2">
    <property type="entry name" value="TOUTATIS, ISOFORM E"/>
    <property type="match status" value="1"/>
</dbReference>
<proteinExistence type="predicted"/>
<dbReference type="InterPro" id="IPR011011">
    <property type="entry name" value="Znf_FYVE_PHD"/>
</dbReference>
<reference evidence="7" key="1">
    <citation type="submission" date="2021-01" db="EMBL/GenBank/DDBJ databases">
        <authorList>
            <person name="Corre E."/>
            <person name="Pelletier E."/>
            <person name="Niang G."/>
            <person name="Scheremetjew M."/>
            <person name="Finn R."/>
            <person name="Kale V."/>
            <person name="Holt S."/>
            <person name="Cochrane G."/>
            <person name="Meng A."/>
            <person name="Brown T."/>
            <person name="Cohen L."/>
        </authorList>
    </citation>
    <scope>NUCLEOTIDE SEQUENCE</scope>
    <source>
        <strain evidence="7">CCAP979/52</strain>
    </source>
</reference>
<evidence type="ECO:0000256" key="5">
    <source>
        <dbReference type="PROSITE-ProRule" id="PRU00146"/>
    </source>
</evidence>
<dbReference type="SUPFAM" id="SSF57903">
    <property type="entry name" value="FYVE/PHD zinc finger"/>
    <property type="match status" value="1"/>
</dbReference>
<name>A0A7S0MM66_9CRYP</name>
<keyword evidence="3 5" id="KW-0863">Zinc-finger</keyword>
<dbReference type="PANTHER" id="PTHR45915">
    <property type="entry name" value="TRANSCRIPTION INTERMEDIARY FACTOR"/>
    <property type="match status" value="1"/>
</dbReference>
<protein>
    <recommendedName>
        <fullName evidence="6">PHD-type domain-containing protein</fullName>
    </recommendedName>
</protein>
<dbReference type="EMBL" id="HBEZ01042372">
    <property type="protein sequence ID" value="CAD8645632.1"/>
    <property type="molecule type" value="Transcribed_RNA"/>
</dbReference>
<feature type="domain" description="PHD-type" evidence="6">
    <location>
        <begin position="98"/>
        <end position="146"/>
    </location>
</feature>
<dbReference type="InterPro" id="IPR013083">
    <property type="entry name" value="Znf_RING/FYVE/PHD"/>
</dbReference>
<accession>A0A7S0MM66</accession>
<evidence type="ECO:0000256" key="3">
    <source>
        <dbReference type="ARBA" id="ARBA00022771"/>
    </source>
</evidence>
<organism evidence="7">
    <name type="scientific">Cryptomonas curvata</name>
    <dbReference type="NCBI Taxonomy" id="233186"/>
    <lineage>
        <taxon>Eukaryota</taxon>
        <taxon>Cryptophyceae</taxon>
        <taxon>Cryptomonadales</taxon>
        <taxon>Cryptomonadaceae</taxon>
        <taxon>Cryptomonas</taxon>
    </lineage>
</organism>
<dbReference type="Gene3D" id="3.30.40.10">
    <property type="entry name" value="Zinc/RING finger domain, C3HC4 (zinc finger)"/>
    <property type="match status" value="1"/>
</dbReference>
<keyword evidence="4" id="KW-0862">Zinc</keyword>
<evidence type="ECO:0000313" key="7">
    <source>
        <dbReference type="EMBL" id="CAD8645632.1"/>
    </source>
</evidence>
<evidence type="ECO:0000256" key="2">
    <source>
        <dbReference type="ARBA" id="ARBA00022723"/>
    </source>
</evidence>
<dbReference type="PROSITE" id="PS50016">
    <property type="entry name" value="ZF_PHD_2"/>
    <property type="match status" value="1"/>
</dbReference>
<dbReference type="Pfam" id="PF00628">
    <property type="entry name" value="PHD"/>
    <property type="match status" value="1"/>
</dbReference>
<dbReference type="GO" id="GO:0000785">
    <property type="term" value="C:chromatin"/>
    <property type="evidence" value="ECO:0007669"/>
    <property type="project" value="TreeGrafter"/>
</dbReference>
<evidence type="ECO:0000259" key="6">
    <source>
        <dbReference type="PROSITE" id="PS50016"/>
    </source>
</evidence>
<dbReference type="InterPro" id="IPR019787">
    <property type="entry name" value="Znf_PHD-finger"/>
</dbReference>
<keyword evidence="2" id="KW-0479">Metal-binding</keyword>
<dbReference type="SMART" id="SM00249">
    <property type="entry name" value="PHD"/>
    <property type="match status" value="1"/>
</dbReference>
<evidence type="ECO:0000256" key="4">
    <source>
        <dbReference type="ARBA" id="ARBA00022833"/>
    </source>
</evidence>
<dbReference type="GO" id="GO:0005634">
    <property type="term" value="C:nucleus"/>
    <property type="evidence" value="ECO:0007669"/>
    <property type="project" value="UniProtKB-SubCell"/>
</dbReference>
<comment type="subcellular location">
    <subcellularLocation>
        <location evidence="1">Nucleus</location>
    </subcellularLocation>
</comment>
<gene>
    <name evidence="7" type="ORF">CCUR1050_LOCUS23317</name>
</gene>
<sequence length="332" mass="37571">MLMRPIEKIAESYLPYEIFMNQTNKPKHFHKNSPLKCRFEEMQLSRRFGPSFGDESYSMVNEAEMQLFTEQHEINSKPSKIDTIYQGEQDGLHQSVLEAPCVICKANEDEENSLLCDSCDMCMHLYCISLACIPDGQWICPWCARSQAIDTHEGGIFLRRFQENLAKKSVAGIILQQKLLDKSDYKADKENISGLSSSSKKFKTVSIIRSYDNKATVLASAGLAKNMNSESDSKDNGVSFQNRVIESESILNLRKLKRVRFANMLEEVIAKVEALADAASHEGRRWTRKQYKRASDEIAWDMMSGNHYNQIITGGTQATNKEPCNDAVGVPT</sequence>
<evidence type="ECO:0000256" key="1">
    <source>
        <dbReference type="ARBA" id="ARBA00004123"/>
    </source>
</evidence>
<dbReference type="InterPro" id="IPR001965">
    <property type="entry name" value="Znf_PHD"/>
</dbReference>
<dbReference type="AlphaFoldDB" id="A0A7S0MM66"/>